<dbReference type="Pfam" id="PF23036">
    <property type="entry name" value="TRAPPC10_1st"/>
    <property type="match status" value="2"/>
</dbReference>
<gene>
    <name evidence="4" type="ORF">Poli38472_010640</name>
</gene>
<protein>
    <recommendedName>
        <fullName evidence="3">TRAPPC10/Trs130 N-terminal domain-containing protein</fullName>
    </recommendedName>
</protein>
<keyword evidence="1" id="KW-0175">Coiled coil</keyword>
<dbReference type="InterPro" id="IPR056913">
    <property type="entry name" value="TRAPPC10/Trs130_N"/>
</dbReference>
<dbReference type="GO" id="GO:0034498">
    <property type="term" value="P:early endosome to Golgi transport"/>
    <property type="evidence" value="ECO:0007669"/>
    <property type="project" value="TreeGrafter"/>
</dbReference>
<dbReference type="AlphaFoldDB" id="A0A8K1C3H2"/>
<reference evidence="4" key="1">
    <citation type="submission" date="2019-03" db="EMBL/GenBank/DDBJ databases">
        <title>Long read genome sequence of the mycoparasitic Pythium oligandrum ATCC 38472 isolated from sugarbeet rhizosphere.</title>
        <authorList>
            <person name="Gaulin E."/>
        </authorList>
    </citation>
    <scope>NUCLEOTIDE SEQUENCE</scope>
    <source>
        <strain evidence="4">ATCC 38472_TT</strain>
    </source>
</reference>
<evidence type="ECO:0000259" key="3">
    <source>
        <dbReference type="Pfam" id="PF23036"/>
    </source>
</evidence>
<dbReference type="PANTHER" id="PTHR13251:SF3">
    <property type="entry name" value="TRAFFICKING PROTEIN PARTICLE COMPLEX SUBUNIT 10"/>
    <property type="match status" value="1"/>
</dbReference>
<evidence type="ECO:0000313" key="5">
    <source>
        <dbReference type="Proteomes" id="UP000794436"/>
    </source>
</evidence>
<accession>A0A8K1C3H2</accession>
<dbReference type="GO" id="GO:1990071">
    <property type="term" value="C:TRAPPII protein complex"/>
    <property type="evidence" value="ECO:0007669"/>
    <property type="project" value="InterPro"/>
</dbReference>
<dbReference type="EMBL" id="SPLM01000147">
    <property type="protein sequence ID" value="TMW55758.1"/>
    <property type="molecule type" value="Genomic_DNA"/>
</dbReference>
<dbReference type="OrthoDB" id="10256906at2759"/>
<dbReference type="GO" id="GO:0006891">
    <property type="term" value="P:intra-Golgi vesicle-mediated transport"/>
    <property type="evidence" value="ECO:0007669"/>
    <property type="project" value="TreeGrafter"/>
</dbReference>
<evidence type="ECO:0000313" key="4">
    <source>
        <dbReference type="EMBL" id="TMW55758.1"/>
    </source>
</evidence>
<dbReference type="GO" id="GO:0005829">
    <property type="term" value="C:cytosol"/>
    <property type="evidence" value="ECO:0007669"/>
    <property type="project" value="GOC"/>
</dbReference>
<feature type="domain" description="TRAPPC10/Trs130 N-terminal" evidence="3">
    <location>
        <begin position="23"/>
        <end position="154"/>
    </location>
</feature>
<organism evidence="4 5">
    <name type="scientific">Pythium oligandrum</name>
    <name type="common">Mycoparasitic fungus</name>
    <dbReference type="NCBI Taxonomy" id="41045"/>
    <lineage>
        <taxon>Eukaryota</taxon>
        <taxon>Sar</taxon>
        <taxon>Stramenopiles</taxon>
        <taxon>Oomycota</taxon>
        <taxon>Peronosporomycetes</taxon>
        <taxon>Pythiales</taxon>
        <taxon>Pythiaceae</taxon>
        <taxon>Pythium</taxon>
    </lineage>
</organism>
<dbReference type="PANTHER" id="PTHR13251">
    <property type="entry name" value="EPILEPSY HOLOPROSENCEPHALY CANDIDATE 1/TMEM1"/>
    <property type="match status" value="1"/>
</dbReference>
<feature type="region of interest" description="Disordered" evidence="2">
    <location>
        <begin position="833"/>
        <end position="863"/>
    </location>
</feature>
<comment type="caution">
    <text evidence="4">The sequence shown here is derived from an EMBL/GenBank/DDBJ whole genome shotgun (WGS) entry which is preliminary data.</text>
</comment>
<dbReference type="InterPro" id="IPR045126">
    <property type="entry name" value="TRAPPC10/Trs130"/>
</dbReference>
<dbReference type="Proteomes" id="UP000794436">
    <property type="component" value="Unassembled WGS sequence"/>
</dbReference>
<keyword evidence="5" id="KW-1185">Reference proteome</keyword>
<feature type="coiled-coil region" evidence="1">
    <location>
        <begin position="700"/>
        <end position="727"/>
    </location>
</feature>
<evidence type="ECO:0000256" key="2">
    <source>
        <dbReference type="SAM" id="MobiDB-lite"/>
    </source>
</evidence>
<evidence type="ECO:0000256" key="1">
    <source>
        <dbReference type="SAM" id="Coils"/>
    </source>
</evidence>
<feature type="domain" description="TRAPPC10/Trs130 N-terminal" evidence="3">
    <location>
        <begin position="214"/>
        <end position="367"/>
    </location>
</feature>
<sequence length="1182" mass="132256">MPSLYATIAPHFTQDVLSPGLQVGYYDEGGVWQFLAPSLAMRLPLRAIEWRNLVGVTKTIDRLPLNFIPNAVEASSMPLLCLYVIKCEDLDRYKSTVKQQIAQWIDKMNAAKVDWMLLYVPLGTRAKTGGRHANNAVYKRIFEKIRADFSHKKSSSSGTASTGVSSAGSLGGNTSAGTISNLSSVISGSSSNSGISADRICKIETLEGASVVGAQSHHETQWTELLLRLRRWIMEAFEFKCFQYEEEVRVLDTKRSFRGWDFAPFFVAKERLALIYQQMYLLDDAIRHLDELEAIFLSLIQSENRFEENSQTFVYDAQHPIFTTSPLALDMAEMHHQIARHQAPALLMRLYFFSRQIRTLYLMGDFKQLTERAMVFIPSFHDLLLSSLGGIAKNVTMALHQWAVGACLEIAYACELSWSGHDYQISSASVPEGAAFALTPEIMSRYLGELFYLARRILKKAAKSVIAEGSSKEGTRDVTPEEDSSLPWYEALCVIFQSESSEPFERCVWEVSHLASLHFSRAGRHRFAVFLGGECARYHFRHREFESASRLFRSQARQCEEDKWWELVSDCVKRICDAELALGRSAQAVAACFSMLEIAQVAKAHVSREYLDHLLTKLVQSLDPQDAASSAKMGELIKPTVAIETMESPESDLDDGDVRVSVTLANRFPAGIHIEKLRIRFHRSSDGSAHESVEADGEQGDQNEMEAENLENAAMELEETNVYLHERANVNLVFLYGDMEPGVYTCSGLACAVAGNSFALLGPADLKSIEFEIPRRESTLRLSIEGPPMLSPASMEEVSVVLETRDDAVERGVLEITLLDESAGMSIHHAQFQSTQTSEDDWLNTHPEERRSSTNSGKRWSVPVPSIAPRSQMTCVVWIVVGDVDETSQVAISACLRYDGVASSKPHTELCRTEREFPILRPLEDSLRLKRVDSRVFVGLALVCNAACGLTVRDYDLQTQNRTASLSEAPEEDPSQHDMHAILHLEQDLNKHVRDTRLGSGESVHMAFALRMEADAKEPGRILPDKAVLRVGIEYDCDNGKWRTDCLVDIPLHEVHGTSYHIEVIPKASNQVEEHTTGDVLTFRVMVHEQPANDNASGRDATPLLLCLDPMSEAEWILLGKQEELFVFADGSFATTKRLMPTRSGRLRFPQFLLRAPRASPPLAIPSERVYCARRAMDLLVV</sequence>
<proteinExistence type="predicted"/>
<name>A0A8K1C3H2_PYTOL</name>